<dbReference type="Proteomes" id="UP000481030">
    <property type="component" value="Unassembled WGS sequence"/>
</dbReference>
<dbReference type="EMBL" id="WBOS01000018">
    <property type="protein sequence ID" value="KAB2329546.1"/>
    <property type="molecule type" value="Genomic_DNA"/>
</dbReference>
<comment type="caution">
    <text evidence="1">The sequence shown here is derived from an EMBL/GenBank/DDBJ whole genome shotgun (WGS) entry which is preliminary data.</text>
</comment>
<dbReference type="AlphaFoldDB" id="A0A6L3V0M7"/>
<keyword evidence="2" id="KW-1185">Reference proteome</keyword>
<evidence type="ECO:0000313" key="1">
    <source>
        <dbReference type="EMBL" id="KAB2329546.1"/>
    </source>
</evidence>
<gene>
    <name evidence="1" type="ORF">F7731_22130</name>
</gene>
<reference evidence="1 2" key="1">
    <citation type="journal article" date="2016" name="Antonie Van Leeuwenhoek">
        <title>Bacillus depressus sp. nov., isolated from soil of a sunflower field.</title>
        <authorList>
            <person name="Wei X."/>
            <person name="Xin D."/>
            <person name="Xin Y."/>
            <person name="Zhang H."/>
            <person name="Wang T."/>
            <person name="Zhang J."/>
        </authorList>
    </citation>
    <scope>NUCLEOTIDE SEQUENCE [LARGE SCALE GENOMIC DNA]</scope>
    <source>
        <strain evidence="1 2">BZ1</strain>
    </source>
</reference>
<sequence>MMVVPLFLGAIINTLFPNTASTFRSFNKRAMIVHHSPFPMVL</sequence>
<name>A0A6L3V0M7_9BACI</name>
<dbReference type="OrthoDB" id="2833at2"/>
<organism evidence="1 2">
    <name type="scientific">Cytobacillus depressus</name>
    <dbReference type="NCBI Taxonomy" id="1602942"/>
    <lineage>
        <taxon>Bacteria</taxon>
        <taxon>Bacillati</taxon>
        <taxon>Bacillota</taxon>
        <taxon>Bacilli</taxon>
        <taxon>Bacillales</taxon>
        <taxon>Bacillaceae</taxon>
        <taxon>Cytobacillus</taxon>
    </lineage>
</organism>
<protein>
    <submittedName>
        <fullName evidence="1">Uncharacterized protein</fullName>
    </submittedName>
</protein>
<accession>A0A6L3V0M7</accession>
<proteinExistence type="predicted"/>
<evidence type="ECO:0000313" key="2">
    <source>
        <dbReference type="Proteomes" id="UP000481030"/>
    </source>
</evidence>